<sequence>MVARSASRVARRGLVRARGSERSNAKLTVDVLHAAGALPAAAPAPEGDYKHAAPFDEALHQLNNATRPISEDDVVTLCALVRRLAMLAGDDADLWKALVLTVVRRRFHSRSPEARADAKSEAEDEAALGDGERLIFYVAFVVILHLLREDGHHGLAAKAASVLCSLAPLAGGSRDTCTLLELAAYDAL</sequence>
<dbReference type="RefSeq" id="XP_005772773.1">
    <property type="nucleotide sequence ID" value="XM_005772716.1"/>
</dbReference>
<proteinExistence type="predicted"/>
<protein>
    <submittedName>
        <fullName evidence="1">Uncharacterized protein</fullName>
    </submittedName>
</protein>
<evidence type="ECO:0000313" key="2">
    <source>
        <dbReference type="Proteomes" id="UP000013827"/>
    </source>
</evidence>
<dbReference type="AlphaFoldDB" id="A0A0D3JA09"/>
<dbReference type="KEGG" id="ehx:EMIHUDRAFT_123915"/>
<accession>A0A0D3JA09</accession>
<dbReference type="HOGENOM" id="CLU_1444564_0_0_1"/>
<organism evidence="1 2">
    <name type="scientific">Emiliania huxleyi (strain CCMP1516)</name>
    <dbReference type="NCBI Taxonomy" id="280463"/>
    <lineage>
        <taxon>Eukaryota</taxon>
        <taxon>Haptista</taxon>
        <taxon>Haptophyta</taxon>
        <taxon>Prymnesiophyceae</taxon>
        <taxon>Isochrysidales</taxon>
        <taxon>Noelaerhabdaceae</taxon>
        <taxon>Emiliania</taxon>
    </lineage>
</organism>
<keyword evidence="2" id="KW-1185">Reference proteome</keyword>
<dbReference type="Proteomes" id="UP000013827">
    <property type="component" value="Unassembled WGS sequence"/>
</dbReference>
<evidence type="ECO:0000313" key="1">
    <source>
        <dbReference type="EnsemblProtists" id="EOD20344"/>
    </source>
</evidence>
<reference evidence="2" key="1">
    <citation type="journal article" date="2013" name="Nature">
        <title>Pan genome of the phytoplankton Emiliania underpins its global distribution.</title>
        <authorList>
            <person name="Read B.A."/>
            <person name="Kegel J."/>
            <person name="Klute M.J."/>
            <person name="Kuo A."/>
            <person name="Lefebvre S.C."/>
            <person name="Maumus F."/>
            <person name="Mayer C."/>
            <person name="Miller J."/>
            <person name="Monier A."/>
            <person name="Salamov A."/>
            <person name="Young J."/>
            <person name="Aguilar M."/>
            <person name="Claverie J.M."/>
            <person name="Frickenhaus S."/>
            <person name="Gonzalez K."/>
            <person name="Herman E.K."/>
            <person name="Lin Y.C."/>
            <person name="Napier J."/>
            <person name="Ogata H."/>
            <person name="Sarno A.F."/>
            <person name="Shmutz J."/>
            <person name="Schroeder D."/>
            <person name="de Vargas C."/>
            <person name="Verret F."/>
            <person name="von Dassow P."/>
            <person name="Valentin K."/>
            <person name="Van de Peer Y."/>
            <person name="Wheeler G."/>
            <person name="Dacks J.B."/>
            <person name="Delwiche C.F."/>
            <person name="Dyhrman S.T."/>
            <person name="Glockner G."/>
            <person name="John U."/>
            <person name="Richards T."/>
            <person name="Worden A.Z."/>
            <person name="Zhang X."/>
            <person name="Grigoriev I.V."/>
            <person name="Allen A.E."/>
            <person name="Bidle K."/>
            <person name="Borodovsky M."/>
            <person name="Bowler C."/>
            <person name="Brownlee C."/>
            <person name="Cock J.M."/>
            <person name="Elias M."/>
            <person name="Gladyshev V.N."/>
            <person name="Groth M."/>
            <person name="Guda C."/>
            <person name="Hadaegh A."/>
            <person name="Iglesias-Rodriguez M.D."/>
            <person name="Jenkins J."/>
            <person name="Jones B.M."/>
            <person name="Lawson T."/>
            <person name="Leese F."/>
            <person name="Lindquist E."/>
            <person name="Lobanov A."/>
            <person name="Lomsadze A."/>
            <person name="Malik S.B."/>
            <person name="Marsh M.E."/>
            <person name="Mackinder L."/>
            <person name="Mock T."/>
            <person name="Mueller-Roeber B."/>
            <person name="Pagarete A."/>
            <person name="Parker M."/>
            <person name="Probert I."/>
            <person name="Quesneville H."/>
            <person name="Raines C."/>
            <person name="Rensing S.A."/>
            <person name="Riano-Pachon D.M."/>
            <person name="Richier S."/>
            <person name="Rokitta S."/>
            <person name="Shiraiwa Y."/>
            <person name="Soanes D.M."/>
            <person name="van der Giezen M."/>
            <person name="Wahlund T.M."/>
            <person name="Williams B."/>
            <person name="Wilson W."/>
            <person name="Wolfe G."/>
            <person name="Wurch L.L."/>
        </authorList>
    </citation>
    <scope>NUCLEOTIDE SEQUENCE</scope>
</reference>
<dbReference type="GeneID" id="17265891"/>
<name>A0A0D3JA09_EMIH1</name>
<dbReference type="EnsemblProtists" id="EOD20344">
    <property type="protein sequence ID" value="EOD20344"/>
    <property type="gene ID" value="EMIHUDRAFT_123915"/>
</dbReference>
<dbReference type="PaxDb" id="2903-EOD20344"/>
<reference evidence="1" key="2">
    <citation type="submission" date="2024-10" db="UniProtKB">
        <authorList>
            <consortium name="EnsemblProtists"/>
        </authorList>
    </citation>
    <scope>IDENTIFICATION</scope>
</reference>